<evidence type="ECO:0000313" key="7">
    <source>
        <dbReference type="Proteomes" id="UP001497600"/>
    </source>
</evidence>
<comment type="subcellular location">
    <subcellularLocation>
        <location evidence="1">Mitochondrion intermembrane space</location>
    </subcellularLocation>
</comment>
<dbReference type="SUPFAM" id="SSF47072">
    <property type="entry name" value="Cysteine alpha-hairpin motif"/>
    <property type="match status" value="1"/>
</dbReference>
<keyword evidence="5" id="KW-1015">Disulfide bond</keyword>
<keyword evidence="7" id="KW-1185">Reference proteome</keyword>
<dbReference type="InterPro" id="IPR009069">
    <property type="entry name" value="Cys_alpha_HP_mot_SF"/>
</dbReference>
<dbReference type="EMBL" id="OZ004253">
    <property type="protein sequence ID" value="CAK7893889.1"/>
    <property type="molecule type" value="Genomic_DNA"/>
</dbReference>
<accession>A0ABP0E7P6</accession>
<evidence type="ECO:0000256" key="2">
    <source>
        <dbReference type="ARBA" id="ARBA00009858"/>
    </source>
</evidence>
<protein>
    <recommendedName>
        <fullName evidence="3">Cx9C motif-containing protein 4, mitochondrial</fullName>
    </recommendedName>
</protein>
<dbReference type="PANTHER" id="PTHR15590:SF0">
    <property type="entry name" value="CX9C MOTIF-CONTAINING PROTEIN 4"/>
    <property type="match status" value="1"/>
</dbReference>
<sequence>MTGENICKSEACSIQNCLNANNYDETKCSKAIDNLYLCCKEFYKTTGTSATTTCCPIFEKLQIKLKQRKLGEIDTKPLTDHSG</sequence>
<gene>
    <name evidence="6" type="ORF">CAAN4_A09802</name>
</gene>
<evidence type="ECO:0000313" key="6">
    <source>
        <dbReference type="EMBL" id="CAK7893889.1"/>
    </source>
</evidence>
<dbReference type="Proteomes" id="UP001497600">
    <property type="component" value="Chromosome A"/>
</dbReference>
<evidence type="ECO:0000256" key="3">
    <source>
        <dbReference type="ARBA" id="ARBA00019406"/>
    </source>
</evidence>
<dbReference type="InterPro" id="IPR027179">
    <property type="entry name" value="CMC4"/>
</dbReference>
<evidence type="ECO:0000256" key="5">
    <source>
        <dbReference type="ARBA" id="ARBA00023157"/>
    </source>
</evidence>
<evidence type="ECO:0000256" key="1">
    <source>
        <dbReference type="ARBA" id="ARBA00004569"/>
    </source>
</evidence>
<dbReference type="Gene3D" id="1.10.287.1130">
    <property type="entry name" value="CytochromE C oxidase copper chaperone"/>
    <property type="match status" value="1"/>
</dbReference>
<evidence type="ECO:0000256" key="4">
    <source>
        <dbReference type="ARBA" id="ARBA00023128"/>
    </source>
</evidence>
<reference evidence="6 7" key="1">
    <citation type="submission" date="2024-01" db="EMBL/GenBank/DDBJ databases">
        <authorList>
            <consortium name="Genoscope - CEA"/>
            <person name="William W."/>
        </authorList>
    </citation>
    <scope>NUCLEOTIDE SEQUENCE [LARGE SCALE GENOMIC DNA]</scope>
    <source>
        <strain evidence="6 7">29B2s-10</strain>
    </source>
</reference>
<dbReference type="Pfam" id="PF08991">
    <property type="entry name" value="CMC4"/>
    <property type="match status" value="1"/>
</dbReference>
<proteinExistence type="inferred from homology"/>
<dbReference type="PANTHER" id="PTHR15590">
    <property type="entry name" value="CX9C MOTIF-CONTAINING PROTEIN 4"/>
    <property type="match status" value="1"/>
</dbReference>
<organism evidence="6 7">
    <name type="scientific">[Candida] anglica</name>
    <dbReference type="NCBI Taxonomy" id="148631"/>
    <lineage>
        <taxon>Eukaryota</taxon>
        <taxon>Fungi</taxon>
        <taxon>Dikarya</taxon>
        <taxon>Ascomycota</taxon>
        <taxon>Saccharomycotina</taxon>
        <taxon>Pichiomycetes</taxon>
        <taxon>Debaryomycetaceae</taxon>
        <taxon>Kurtzmaniella</taxon>
    </lineage>
</organism>
<dbReference type="PROSITE" id="PS51808">
    <property type="entry name" value="CHCH"/>
    <property type="match status" value="1"/>
</dbReference>
<name>A0ABP0E7P6_9ASCO</name>
<comment type="similarity">
    <text evidence="2">Belongs to the CMC4 family.</text>
</comment>
<keyword evidence="4" id="KW-0496">Mitochondrion</keyword>